<evidence type="ECO:0000256" key="1">
    <source>
        <dbReference type="ARBA" id="ARBA00001946"/>
    </source>
</evidence>
<evidence type="ECO:0000256" key="5">
    <source>
        <dbReference type="ARBA" id="ARBA00022842"/>
    </source>
</evidence>
<keyword evidence="3" id="KW-0808">Transferase</keyword>
<protein>
    <submittedName>
        <fullName evidence="7">Polyprenyl synthetase family protein</fullName>
    </submittedName>
</protein>
<comment type="similarity">
    <text evidence="2">Belongs to the FPP/GGPP synthase family.</text>
</comment>
<keyword evidence="8" id="KW-1185">Reference proteome</keyword>
<dbReference type="InterPro" id="IPR008949">
    <property type="entry name" value="Isoprenoid_synthase_dom_sf"/>
</dbReference>
<accession>A0ABR8XCG7</accession>
<dbReference type="PROSITE" id="PS00723">
    <property type="entry name" value="POLYPRENYL_SYNTHASE_1"/>
    <property type="match status" value="1"/>
</dbReference>
<dbReference type="InterPro" id="IPR033749">
    <property type="entry name" value="Polyprenyl_synt_CS"/>
</dbReference>
<reference evidence="7 8" key="1">
    <citation type="submission" date="2020-08" db="EMBL/GenBank/DDBJ databases">
        <title>A Genomic Blueprint of the Chicken Gut Microbiome.</title>
        <authorList>
            <person name="Gilroy R."/>
            <person name="Ravi A."/>
            <person name="Getino M."/>
            <person name="Pursley I."/>
            <person name="Horton D.L."/>
            <person name="Alikhan N.-F."/>
            <person name="Baker D."/>
            <person name="Gharbi K."/>
            <person name="Hall N."/>
            <person name="Watson M."/>
            <person name="Adriaenssens E.M."/>
            <person name="Foster-Nyarko E."/>
            <person name="Jarju S."/>
            <person name="Secka A."/>
            <person name="Antonio M."/>
            <person name="Oren A."/>
            <person name="Chaudhuri R."/>
            <person name="La Ragione R.M."/>
            <person name="Hildebrand F."/>
            <person name="Pallen M.J."/>
        </authorList>
    </citation>
    <scope>NUCLEOTIDE SEQUENCE [LARGE SCALE GENOMIC DNA]</scope>
    <source>
        <strain evidence="7 8">Re31</strain>
    </source>
</reference>
<keyword evidence="6" id="KW-0414">Isoprene biosynthesis</keyword>
<sequence length="787" mass="91686">MKNDVINADHYYQQAEDEARQYFQLLYKQVMNKTYIETLVNDFHWWGKNHIHPSKLLTYFSLKKRKPNSKDDIRFIKWLDYTNKLDDYLDRSISYIYLRDLGKTLDDPNTACKIDQIVEQLKEQLLLSTKNNENQFFSFDWIIRKAKEEQIEVVVDWLLNKLNNVASNIPEKLDVINAERKLIKIIAGVLMHTMEDMDDQVPTIERITKLEKAIRLGYCYGLTYPFIDDLLDSNLLSVDEKAQYAQLIRISLLTGVVPPLNEKSWSQETYEYMKFIHQELKEAFEFIQSHQKSNKFFQQAYVFFQSQEVDRRKSLDTSNYSNEELYVPIILKSSSSRLIARSVTQETDAAFEQRTFLYGIYNQLADDFADMFEDLEIGAVTPYTYYLKHHEERKDLINPFEMYWAVITNLIHHVYHSDAKTKDIILKRAINGLKRFKEKHGYTKYRQVLEQFTANVPKLKELLDSAVEKADDVAFFDKLLRDQMIDSLKRERKERDYFKETIKDVKEQINQHLRIADDQSLLKEDLIIDAANYSLIGEGKRLRPIISWFVGVEMFGLKETSLIPLLNSLEYMHTASLIFDDLPSQDDAPTRRGRPTVHEVYNVAIAELTGLFLTQKAMEQQTLLHDFQTRNVLELVRYSAQVTADMCKGQGLDLLSKGRQLTLEELHTMSFYKTSLGFEASLLMPAILANASEVEMNSLKKFARHAGIAFQIKDDLLDCLGDAITLGKPVGKDVENKTSTFVTILGIDGAKKAMWEQYCSALDALKEIPHNTNFLKQFLNYLVFRNS</sequence>
<dbReference type="RefSeq" id="WP_191707413.1">
    <property type="nucleotide sequence ID" value="NZ_JACSQA010000012.1"/>
</dbReference>
<comment type="caution">
    <text evidence="7">The sequence shown here is derived from an EMBL/GenBank/DDBJ whole genome shotgun (WGS) entry which is preliminary data.</text>
</comment>
<organism evidence="7 8">
    <name type="scientific">Ureibacillus galli</name>
    <dbReference type="NCBI Taxonomy" id="2762222"/>
    <lineage>
        <taxon>Bacteria</taxon>
        <taxon>Bacillati</taxon>
        <taxon>Bacillota</taxon>
        <taxon>Bacilli</taxon>
        <taxon>Bacillales</taxon>
        <taxon>Caryophanaceae</taxon>
        <taxon>Ureibacillus</taxon>
    </lineage>
</organism>
<dbReference type="InterPro" id="IPR000092">
    <property type="entry name" value="Polyprenyl_synt"/>
</dbReference>
<evidence type="ECO:0000313" key="7">
    <source>
        <dbReference type="EMBL" id="MBD8026936.1"/>
    </source>
</evidence>
<keyword evidence="4" id="KW-0479">Metal-binding</keyword>
<evidence type="ECO:0000256" key="4">
    <source>
        <dbReference type="ARBA" id="ARBA00022723"/>
    </source>
</evidence>
<evidence type="ECO:0000256" key="6">
    <source>
        <dbReference type="ARBA" id="ARBA00023229"/>
    </source>
</evidence>
<dbReference type="Pfam" id="PF00348">
    <property type="entry name" value="polyprenyl_synt"/>
    <property type="match status" value="1"/>
</dbReference>
<keyword evidence="5" id="KW-0460">Magnesium</keyword>
<dbReference type="SUPFAM" id="SSF48576">
    <property type="entry name" value="Terpenoid synthases"/>
    <property type="match status" value="1"/>
</dbReference>
<dbReference type="Gene3D" id="1.10.600.10">
    <property type="entry name" value="Farnesyl Diphosphate Synthase"/>
    <property type="match status" value="1"/>
</dbReference>
<evidence type="ECO:0000256" key="2">
    <source>
        <dbReference type="ARBA" id="ARBA00006706"/>
    </source>
</evidence>
<dbReference type="Proteomes" id="UP000640930">
    <property type="component" value="Unassembled WGS sequence"/>
</dbReference>
<proteinExistence type="inferred from homology"/>
<dbReference type="EMBL" id="JACSQA010000012">
    <property type="protein sequence ID" value="MBD8026936.1"/>
    <property type="molecule type" value="Genomic_DNA"/>
</dbReference>
<gene>
    <name evidence="7" type="ORF">H9636_09715</name>
</gene>
<dbReference type="PANTHER" id="PTHR43281:SF1">
    <property type="entry name" value="FARNESYL DIPHOSPHATE SYNTHASE"/>
    <property type="match status" value="1"/>
</dbReference>
<dbReference type="PANTHER" id="PTHR43281">
    <property type="entry name" value="FARNESYL DIPHOSPHATE SYNTHASE"/>
    <property type="match status" value="1"/>
</dbReference>
<evidence type="ECO:0000256" key="3">
    <source>
        <dbReference type="ARBA" id="ARBA00022679"/>
    </source>
</evidence>
<dbReference type="SFLD" id="SFLDS00005">
    <property type="entry name" value="Isoprenoid_Synthase_Type_I"/>
    <property type="match status" value="1"/>
</dbReference>
<dbReference type="CDD" id="cd00685">
    <property type="entry name" value="Trans_IPPS_HT"/>
    <property type="match status" value="1"/>
</dbReference>
<name>A0ABR8XCG7_9BACL</name>
<comment type="cofactor">
    <cofactor evidence="1">
        <name>Mg(2+)</name>
        <dbReference type="ChEBI" id="CHEBI:18420"/>
    </cofactor>
</comment>
<evidence type="ECO:0000313" key="8">
    <source>
        <dbReference type="Proteomes" id="UP000640930"/>
    </source>
</evidence>